<evidence type="ECO:0000313" key="5">
    <source>
        <dbReference type="Proteomes" id="UP000318447"/>
    </source>
</evidence>
<dbReference type="InterPro" id="IPR003593">
    <property type="entry name" value="AAA+_ATPase"/>
</dbReference>
<dbReference type="Pfam" id="PF00004">
    <property type="entry name" value="AAA"/>
    <property type="match status" value="1"/>
</dbReference>
<dbReference type="PANTHER" id="PTHR23389:SF3">
    <property type="entry name" value="CHROMOSOME TRANSMISSION FIDELITY PROTEIN 18 HOMOLOG"/>
    <property type="match status" value="1"/>
</dbReference>
<feature type="region of interest" description="Disordered" evidence="2">
    <location>
        <begin position="1535"/>
        <end position="1756"/>
    </location>
</feature>
<feature type="coiled-coil region" evidence="1">
    <location>
        <begin position="1925"/>
        <end position="2040"/>
    </location>
</feature>
<evidence type="ECO:0000259" key="3">
    <source>
        <dbReference type="SMART" id="SM00382"/>
    </source>
</evidence>
<feature type="compositionally biased region" description="Low complexity" evidence="2">
    <location>
        <begin position="1710"/>
        <end position="1721"/>
    </location>
</feature>
<dbReference type="GO" id="GO:0003677">
    <property type="term" value="F:DNA binding"/>
    <property type="evidence" value="ECO:0007669"/>
    <property type="project" value="TreeGrafter"/>
</dbReference>
<dbReference type="VEuPathDB" id="TriTrypDB:LdBPK_170600.1"/>
<feature type="compositionally biased region" description="Basic residues" evidence="2">
    <location>
        <begin position="1630"/>
        <end position="1639"/>
    </location>
</feature>
<feature type="coiled-coil region" evidence="1">
    <location>
        <begin position="1827"/>
        <end position="1879"/>
    </location>
</feature>
<dbReference type="VEuPathDB" id="TriTrypDB:LDHU3_17.0890"/>
<keyword evidence="1" id="KW-0175">Coiled coil</keyword>
<dbReference type="VEuPathDB" id="TriTrypDB:LdCL_170011300"/>
<feature type="compositionally biased region" description="Low complexity" evidence="2">
    <location>
        <begin position="1132"/>
        <end position="1150"/>
    </location>
</feature>
<gene>
    <name evidence="4" type="ORF">CGC21_3935</name>
</gene>
<dbReference type="GO" id="GO:0016887">
    <property type="term" value="F:ATP hydrolysis activity"/>
    <property type="evidence" value="ECO:0007669"/>
    <property type="project" value="InterPro"/>
</dbReference>
<dbReference type="SUPFAM" id="SSF52540">
    <property type="entry name" value="P-loop containing nucleoside triphosphate hydrolases"/>
    <property type="match status" value="1"/>
</dbReference>
<feature type="compositionally biased region" description="Basic and acidic residues" evidence="2">
    <location>
        <begin position="1"/>
        <end position="11"/>
    </location>
</feature>
<organism evidence="4 5">
    <name type="scientific">Leishmania donovani</name>
    <dbReference type="NCBI Taxonomy" id="5661"/>
    <lineage>
        <taxon>Eukaryota</taxon>
        <taxon>Discoba</taxon>
        <taxon>Euglenozoa</taxon>
        <taxon>Kinetoplastea</taxon>
        <taxon>Metakinetoplastina</taxon>
        <taxon>Trypanosomatida</taxon>
        <taxon>Trypanosomatidae</taxon>
        <taxon>Leishmaniinae</taxon>
        <taxon>Leishmania</taxon>
    </lineage>
</organism>
<feature type="compositionally biased region" description="Low complexity" evidence="2">
    <location>
        <begin position="1239"/>
        <end position="1255"/>
    </location>
</feature>
<feature type="domain" description="AAA+ ATPase" evidence="3">
    <location>
        <begin position="320"/>
        <end position="497"/>
    </location>
</feature>
<feature type="region of interest" description="Disordered" evidence="2">
    <location>
        <begin position="926"/>
        <end position="984"/>
    </location>
</feature>
<feature type="compositionally biased region" description="Polar residues" evidence="2">
    <location>
        <begin position="1535"/>
        <end position="1544"/>
    </location>
</feature>
<dbReference type="VEuPathDB" id="TriTrypDB:LdBPK_170590.1"/>
<feature type="coiled-coil region" evidence="1">
    <location>
        <begin position="1391"/>
        <end position="1425"/>
    </location>
</feature>
<accession>A0A504XWQ6</accession>
<dbReference type="EMBL" id="RHLC01000030">
    <property type="protein sequence ID" value="TPP51688.1"/>
    <property type="molecule type" value="Genomic_DNA"/>
</dbReference>
<dbReference type="GO" id="GO:0005524">
    <property type="term" value="F:ATP binding"/>
    <property type="evidence" value="ECO:0007669"/>
    <property type="project" value="InterPro"/>
</dbReference>
<feature type="compositionally biased region" description="Low complexity" evidence="2">
    <location>
        <begin position="1271"/>
        <end position="1280"/>
    </location>
</feature>
<dbReference type="Gene3D" id="3.40.50.300">
    <property type="entry name" value="P-loop containing nucleotide triphosphate hydrolases"/>
    <property type="match status" value="1"/>
</dbReference>
<dbReference type="VEuPathDB" id="TriTrypDB:LdCL_170011400"/>
<feature type="region of interest" description="Disordered" evidence="2">
    <location>
        <begin position="1"/>
        <end position="44"/>
    </location>
</feature>
<protein>
    <submittedName>
        <fullName evidence="4">ATPase associated with various cellular activities (AAA) family protein</fullName>
    </submittedName>
</protein>
<feature type="region of interest" description="Disordered" evidence="2">
    <location>
        <begin position="1007"/>
        <end position="1165"/>
    </location>
</feature>
<reference evidence="5" key="1">
    <citation type="submission" date="2019-02" db="EMBL/GenBank/DDBJ databases">
        <title>FDA dAtabase for Regulatory Grade micrObial Sequences (FDA-ARGOS): Supporting development and validation of Infectious Disease Dx tests.</title>
        <authorList>
            <person name="Duncan R."/>
            <person name="Fisher C."/>
            <person name="Tallon L."/>
            <person name="Sadzewicz L."/>
            <person name="Sengamalay N."/>
            <person name="Ott S."/>
            <person name="Godinez A."/>
            <person name="Nagaraj S."/>
            <person name="Vavikolanu K."/>
            <person name="Nadendla S."/>
            <person name="Aluvathingal J."/>
            <person name="Sichtig H."/>
        </authorList>
    </citation>
    <scope>NUCLEOTIDE SEQUENCE [LARGE SCALE GENOMIC DNA]</scope>
    <source>
        <strain evidence="5">FDAARGOS_361</strain>
    </source>
</reference>
<dbReference type="SMART" id="SM00382">
    <property type="entry name" value="AAA"/>
    <property type="match status" value="1"/>
</dbReference>
<dbReference type="VEuPathDB" id="TriTrypDB:LDHU3_17.0900"/>
<evidence type="ECO:0000256" key="1">
    <source>
        <dbReference type="SAM" id="Coils"/>
    </source>
</evidence>
<feature type="region of interest" description="Disordered" evidence="2">
    <location>
        <begin position="2125"/>
        <end position="2165"/>
    </location>
</feature>
<proteinExistence type="predicted"/>
<feature type="region of interest" description="Disordered" evidence="2">
    <location>
        <begin position="1237"/>
        <end position="1341"/>
    </location>
</feature>
<feature type="compositionally biased region" description="Basic and acidic residues" evidence="2">
    <location>
        <begin position="1738"/>
        <end position="1748"/>
    </location>
</feature>
<sequence length="2204" mass="235739">MDFEEAWREAMGEEQPPPPQQARGGHDGGGGGDDAYDEFSDEDLLRSVPCANDAAVAPAFGPVCPMAPVAPAMTSVATAVPKSSSPRPAAASAVAAAMPSLPPSSASQRGALEFPPVGVASFLLRGDNGRVRWVTTTGGAAASAAQRPGVRKISQTVGHSHRREVVDVEAMEADDGVVTVRGDEEAAALCFLRDGLNARAMLRDIYAEELEALGDRDEVLDGEERERRRLMEPARQCRAATAGTLARPRPHRAPSNGELWVTKYSPKLFHEVLSDETVNLRLLQWLKSWDAYVFPDDAPSAAKGAQASAAGATAAASPPAERIAVLTGPPGVGKTTLVHVLAAHCGYEVIEVNASVERTTSRLEALIKTAVAAAGPATGGRVRRPTAASAAAGLAVPAIDHRANLGLETGHSGDASGAEMAAAAALSSPRASSSLVQHLLRPKCLVIDEMDGIANSSVAAYLIQQQLHRPVFCLCNDFYVPSLRPLRQHCSHVYHMPPIRPQRLLSRLEEIARREGATMFDSMALSELIKTSGTGAPSSATAAPAVTTPSRHTVTELIRRMQGKDTRVALRDSWQLLFTRPERSKAVQLLKQECGIDYEAFVEAAAAQHNRNVVPARRALERERAVGAPAGGGYAPTRTAESRGGGSASARAAMQPVAMGFRVDPGYLYAAQKLSRCPDSGSLVDGLQENYLNRAYTDYSFSRTSATADSFSQQDVVVAAAFQHPELMGTAERLCHVSALTCYVHCSTAARGSRIEFPREQVTLRRLQSELKHAAQQFREGCRPHASAFLGDDEVVSTDVVPMLLRCLFDRSLRLPAHSISSFSRLPPAEKRLLQASVARHVEYGLDYQRDRQYTPSPAAAAAGAAGASLSSFGSLATANVEDEAPWRLTPELDRLLAGVVRPVERALAGSGGGDYRGYSFSSRSSRFGGSGAGPRDGSGLHTSPSPSDAKGSTGSPAFATKSGGGDSREPSRTPSVASVMMPMRNEVRQILSGEIRQHRIMQSMELLKRQSQQSTPEALERGVKRQRADSVASTATASSNPAHKADSTVKGDVREAEHATAADGAEGVDAPANKWPRSDGTMTASVTVTTTTTVRRDFFGRPLPSTDSAGAAAASTVSTTRSGPRAVGDRLSASATAAASPSSLVSPSSGDAGKGRFPRPHSPYPPTANACVRYVYQDGSTNAVKMPATSGAALHLSPGGRTLGSFFDVTAFASPASAFTSSPEYGRAMAHLLDSVASPSSTSPSRTPTRSSSSLQSHKAAHPSSRQRHPPQQQRWSSSAQVAAHPMRRANVERAGGSPEWDRRTPTRQQQSHRSAQRRDPLPASWRAQQGPAATTEGAAATYTSSISVDDEVSSRFSATQLTEMRERHDSDWASPSEVLQLRTLFQDLTSRYMREVQALKGELAKAQEECAAYAREREKVLELQQVYQDGVAACGRAKEREAQWVEERALLHVQMEKMMVENQWLQLYIAKKQQPHIHHMPPRGSATGSRERVRAAVQAPLDGPDTKIFASLPGAAEAAVTGTVQTEATSPYTFLSASSSPEELQYRAPQRGGGVAAETPLPPMPSPTSHQSALARPASPISAAASAGAQPPHSTPLQRTFPTDIGDDAGADLPGGDGDHGDTLHQQQRGRSRRHPRGGANHDEEPHNSSLMTPSVSTSDEGRLGAGKAVRLPRQQRVRLDGGDNEVDNTTGEGEFNPSYARGVTDLSSTSGGSSSPSPATNIRSMLAGSGLAQVHEQRSGGHSDDGGPPSSLSLQYLYQLPRTPAEALQEEVQMLKELRRLGEENQVLKARLDYMQVTKEIFTNQCEQQHLRLAQAHDQSRHSAAQWELSSRQLASEVRQLEAKCAELQGALEDVLQQAKRQQELSQARLVELEASSRAALVATRDEAIGKVGALRSSLREIAASLAATSASKSSPAAGHEVAQLREEAGQCQRIVENLRNELHALRTAHSELQDEHSALQAEAQMHRTRLEGDLASSRELLAAACSDQRSAESRIAELEAEVERLRSAVVSSEGLMHTMEERLRLATDELASQQEQLDEASTWQARALSAESELSTQRSYYEKEISVYKTAACAMQDRHHAEVEGLLKRYEKLQVRHEAAKVRLAAAVSRSGAAAVFAAAGGHARRRHSRHAKSEDRGAPVISGNPTDTASHSPPAAVKTEASSTDCAAAAYDSLQALRISGQVTEKLIRSLNRATSPYH</sequence>
<dbReference type="PANTHER" id="PTHR23389">
    <property type="entry name" value="CHROMOSOME TRANSMISSION FIDELITY FACTOR 18"/>
    <property type="match status" value="1"/>
</dbReference>
<dbReference type="Proteomes" id="UP000318447">
    <property type="component" value="Unassembled WGS sequence"/>
</dbReference>
<evidence type="ECO:0000256" key="2">
    <source>
        <dbReference type="SAM" id="MobiDB-lite"/>
    </source>
</evidence>
<dbReference type="CDD" id="cd00009">
    <property type="entry name" value="AAA"/>
    <property type="match status" value="1"/>
</dbReference>
<feature type="compositionally biased region" description="Basic and acidic residues" evidence="2">
    <location>
        <begin position="1044"/>
        <end position="1061"/>
    </location>
</feature>
<feature type="compositionally biased region" description="Basic residues" evidence="2">
    <location>
        <begin position="1260"/>
        <end position="1270"/>
    </location>
</feature>
<feature type="compositionally biased region" description="Low complexity" evidence="2">
    <location>
        <begin position="1030"/>
        <end position="1040"/>
    </location>
</feature>
<dbReference type="InterPro" id="IPR003959">
    <property type="entry name" value="ATPase_AAA_core"/>
</dbReference>
<feature type="compositionally biased region" description="Low complexity" evidence="2">
    <location>
        <begin position="1574"/>
        <end position="1594"/>
    </location>
</feature>
<name>A0A504XWQ6_LEIDO</name>
<feature type="compositionally biased region" description="Polar residues" evidence="2">
    <location>
        <begin position="941"/>
        <end position="956"/>
    </location>
</feature>
<dbReference type="GO" id="GO:0005634">
    <property type="term" value="C:nucleus"/>
    <property type="evidence" value="ECO:0007669"/>
    <property type="project" value="TreeGrafter"/>
</dbReference>
<feature type="compositionally biased region" description="Basic and acidic residues" evidence="2">
    <location>
        <begin position="1019"/>
        <end position="1029"/>
    </location>
</feature>
<comment type="caution">
    <text evidence="4">The sequence shown here is derived from an EMBL/GenBank/DDBJ whole genome shotgun (WGS) entry which is preliminary data.</text>
</comment>
<dbReference type="InterPro" id="IPR027417">
    <property type="entry name" value="P-loop_NTPase"/>
</dbReference>
<dbReference type="Gene3D" id="1.10.287.1490">
    <property type="match status" value="1"/>
</dbReference>
<feature type="compositionally biased region" description="Low complexity" evidence="2">
    <location>
        <begin position="1106"/>
        <end position="1123"/>
    </location>
</feature>
<feature type="compositionally biased region" description="Polar residues" evidence="2">
    <location>
        <begin position="1650"/>
        <end position="1661"/>
    </location>
</feature>
<evidence type="ECO:0000313" key="4">
    <source>
        <dbReference type="EMBL" id="TPP51688.1"/>
    </source>
</evidence>